<dbReference type="EMBL" id="KE504246">
    <property type="protein sequence ID" value="EPS94047.1"/>
    <property type="molecule type" value="Genomic_DNA"/>
</dbReference>
<dbReference type="HOGENOM" id="CLU_2026776_0_0_1"/>
<keyword evidence="2" id="KW-1185">Reference proteome</keyword>
<dbReference type="Proteomes" id="UP000015241">
    <property type="component" value="Unassembled WGS sequence"/>
</dbReference>
<proteinExistence type="predicted"/>
<accession>S8DN05</accession>
<organism evidence="1 2">
    <name type="scientific">Fomitopsis schrenkii</name>
    <name type="common">Brown rot fungus</name>
    <dbReference type="NCBI Taxonomy" id="2126942"/>
    <lineage>
        <taxon>Eukaryota</taxon>
        <taxon>Fungi</taxon>
        <taxon>Dikarya</taxon>
        <taxon>Basidiomycota</taxon>
        <taxon>Agaricomycotina</taxon>
        <taxon>Agaricomycetes</taxon>
        <taxon>Polyporales</taxon>
        <taxon>Fomitopsis</taxon>
    </lineage>
</organism>
<dbReference type="OrthoDB" id="10398946at2759"/>
<dbReference type="AlphaFoldDB" id="S8DN05"/>
<protein>
    <submittedName>
        <fullName evidence="1">Uncharacterized protein</fullName>
    </submittedName>
</protein>
<dbReference type="InParanoid" id="S8DN05"/>
<sequence length="122" mass="14292">MKKLLHLRDDTPNTRMRDITPARVGKGALEWDERRLDVQCNVKALYCDENQKKTIDMIYAAKQHFAQAFTGGPQSQEKARQILQDHGLDEDSEAMLESRWKRCSQRSWERAGGLIERVVYQW</sequence>
<gene>
    <name evidence="1" type="ORF">FOMPIDRAFT_87271</name>
</gene>
<evidence type="ECO:0000313" key="1">
    <source>
        <dbReference type="EMBL" id="EPS94047.1"/>
    </source>
</evidence>
<reference evidence="1 2" key="1">
    <citation type="journal article" date="2012" name="Science">
        <title>The Paleozoic origin of enzymatic lignin decomposition reconstructed from 31 fungal genomes.</title>
        <authorList>
            <person name="Floudas D."/>
            <person name="Binder M."/>
            <person name="Riley R."/>
            <person name="Barry K."/>
            <person name="Blanchette R.A."/>
            <person name="Henrissat B."/>
            <person name="Martinez A.T."/>
            <person name="Otillar R."/>
            <person name="Spatafora J.W."/>
            <person name="Yadav J.S."/>
            <person name="Aerts A."/>
            <person name="Benoit I."/>
            <person name="Boyd A."/>
            <person name="Carlson A."/>
            <person name="Copeland A."/>
            <person name="Coutinho P.M."/>
            <person name="de Vries R.P."/>
            <person name="Ferreira P."/>
            <person name="Findley K."/>
            <person name="Foster B."/>
            <person name="Gaskell J."/>
            <person name="Glotzer D."/>
            <person name="Gorecki P."/>
            <person name="Heitman J."/>
            <person name="Hesse C."/>
            <person name="Hori C."/>
            <person name="Igarashi K."/>
            <person name="Jurgens J.A."/>
            <person name="Kallen N."/>
            <person name="Kersten P."/>
            <person name="Kohler A."/>
            <person name="Kuees U."/>
            <person name="Kumar T.K.A."/>
            <person name="Kuo A."/>
            <person name="LaButti K."/>
            <person name="Larrondo L.F."/>
            <person name="Lindquist E."/>
            <person name="Ling A."/>
            <person name="Lombard V."/>
            <person name="Lucas S."/>
            <person name="Lundell T."/>
            <person name="Martin R."/>
            <person name="McLaughlin D.J."/>
            <person name="Morgenstern I."/>
            <person name="Morin E."/>
            <person name="Murat C."/>
            <person name="Nagy L.G."/>
            <person name="Nolan M."/>
            <person name="Ohm R.A."/>
            <person name="Patyshakuliyeva A."/>
            <person name="Rokas A."/>
            <person name="Ruiz-Duenas F.J."/>
            <person name="Sabat G."/>
            <person name="Salamov A."/>
            <person name="Samejima M."/>
            <person name="Schmutz J."/>
            <person name="Slot J.C."/>
            <person name="St John F."/>
            <person name="Stenlid J."/>
            <person name="Sun H."/>
            <person name="Sun S."/>
            <person name="Syed K."/>
            <person name="Tsang A."/>
            <person name="Wiebenga A."/>
            <person name="Young D."/>
            <person name="Pisabarro A."/>
            <person name="Eastwood D.C."/>
            <person name="Martin F."/>
            <person name="Cullen D."/>
            <person name="Grigoriev I.V."/>
            <person name="Hibbett D.S."/>
        </authorList>
    </citation>
    <scope>NUCLEOTIDE SEQUENCE</scope>
    <source>
        <strain evidence="2">FP-58527</strain>
    </source>
</reference>
<name>S8DN05_FOMSC</name>
<evidence type="ECO:0000313" key="2">
    <source>
        <dbReference type="Proteomes" id="UP000015241"/>
    </source>
</evidence>